<evidence type="ECO:0000313" key="1">
    <source>
        <dbReference type="EMBL" id="TNV71732.1"/>
    </source>
</evidence>
<name>A0A8J8SUV9_HALGN</name>
<dbReference type="EMBL" id="RRYP01028925">
    <property type="protein sequence ID" value="TNV71732.1"/>
    <property type="molecule type" value="Genomic_DNA"/>
</dbReference>
<gene>
    <name evidence="1" type="ORF">FGO68_gene2545</name>
</gene>
<accession>A0A8J8SUV9</accession>
<dbReference type="AlphaFoldDB" id="A0A8J8SUV9"/>
<protein>
    <submittedName>
        <fullName evidence="1">Uncharacterized protein</fullName>
    </submittedName>
</protein>
<organism evidence="1 2">
    <name type="scientific">Halteria grandinella</name>
    <dbReference type="NCBI Taxonomy" id="5974"/>
    <lineage>
        <taxon>Eukaryota</taxon>
        <taxon>Sar</taxon>
        <taxon>Alveolata</taxon>
        <taxon>Ciliophora</taxon>
        <taxon>Intramacronucleata</taxon>
        <taxon>Spirotrichea</taxon>
        <taxon>Stichotrichia</taxon>
        <taxon>Sporadotrichida</taxon>
        <taxon>Halteriidae</taxon>
        <taxon>Halteria</taxon>
    </lineage>
</organism>
<proteinExistence type="predicted"/>
<keyword evidence="2" id="KW-1185">Reference proteome</keyword>
<sequence length="97" mass="11500">MEHGQVSEEFIKFNQALGRAALKHNSIKVMSSKKSIQGEWHDNMWEQFPKHLLETKREVPSIDVEIDEAIEIKQKKVRPHVLTQYARKKFQIPEYNK</sequence>
<comment type="caution">
    <text evidence="1">The sequence shown here is derived from an EMBL/GenBank/DDBJ whole genome shotgun (WGS) entry which is preliminary data.</text>
</comment>
<dbReference type="Proteomes" id="UP000785679">
    <property type="component" value="Unassembled WGS sequence"/>
</dbReference>
<reference evidence="1" key="1">
    <citation type="submission" date="2019-06" db="EMBL/GenBank/DDBJ databases">
        <authorList>
            <person name="Zheng W."/>
        </authorList>
    </citation>
    <scope>NUCLEOTIDE SEQUENCE</scope>
    <source>
        <strain evidence="1">QDHG01</strain>
    </source>
</reference>
<evidence type="ECO:0000313" key="2">
    <source>
        <dbReference type="Proteomes" id="UP000785679"/>
    </source>
</evidence>